<keyword evidence="5" id="KW-0805">Transcription regulation</keyword>
<keyword evidence="6" id="KW-0731">Sigma factor</keyword>
<dbReference type="AlphaFoldDB" id="M4PZC7"/>
<evidence type="ECO:0000256" key="10">
    <source>
        <dbReference type="SAM" id="Phobius"/>
    </source>
</evidence>
<evidence type="ECO:0000256" key="6">
    <source>
        <dbReference type="ARBA" id="ARBA00023082"/>
    </source>
</evidence>
<dbReference type="EMBL" id="JX163906">
    <property type="protein sequence ID" value="AGH13495.1"/>
    <property type="molecule type" value="Genomic_DNA"/>
</dbReference>
<dbReference type="SUPFAM" id="SSF88659">
    <property type="entry name" value="Sigma3 and sigma4 domains of RNA polymerase sigma factors"/>
    <property type="match status" value="1"/>
</dbReference>
<dbReference type="GO" id="GO:0006352">
    <property type="term" value="P:DNA-templated transcription initiation"/>
    <property type="evidence" value="ECO:0007669"/>
    <property type="project" value="InterPro"/>
</dbReference>
<keyword evidence="9" id="KW-0804">Transcription</keyword>
<dbReference type="InterPro" id="IPR039425">
    <property type="entry name" value="RNA_pol_sigma-70-like"/>
</dbReference>
<evidence type="ECO:0000256" key="7">
    <source>
        <dbReference type="ARBA" id="ARBA00023125"/>
    </source>
</evidence>
<protein>
    <submittedName>
        <fullName evidence="13">Uncharacterized protein</fullName>
    </submittedName>
</protein>
<comment type="subcellular location">
    <subcellularLocation>
        <location evidence="1">Membrane</location>
        <topology evidence="1">Multi-pass membrane protein</topology>
    </subcellularLocation>
</comment>
<dbReference type="GO" id="GO:0016987">
    <property type="term" value="F:sigma factor activity"/>
    <property type="evidence" value="ECO:0007669"/>
    <property type="project" value="UniProtKB-KW"/>
</dbReference>
<dbReference type="Gene3D" id="1.10.1740.10">
    <property type="match status" value="1"/>
</dbReference>
<dbReference type="InterPro" id="IPR013325">
    <property type="entry name" value="RNA_pol_sigma_r2"/>
</dbReference>
<evidence type="ECO:0000256" key="1">
    <source>
        <dbReference type="ARBA" id="ARBA00004141"/>
    </source>
</evidence>
<feature type="transmembrane region" description="Helical" evidence="10">
    <location>
        <begin position="20"/>
        <end position="44"/>
    </location>
</feature>
<evidence type="ECO:0000256" key="4">
    <source>
        <dbReference type="ARBA" id="ARBA00022989"/>
    </source>
</evidence>
<evidence type="ECO:0000259" key="11">
    <source>
        <dbReference type="Pfam" id="PF04542"/>
    </source>
</evidence>
<evidence type="ECO:0000256" key="8">
    <source>
        <dbReference type="ARBA" id="ARBA00023136"/>
    </source>
</evidence>
<dbReference type="InterPro" id="IPR013249">
    <property type="entry name" value="RNA_pol_sigma70_r4_t2"/>
</dbReference>
<dbReference type="InterPro" id="IPR014284">
    <property type="entry name" value="RNA_pol_sigma-70_dom"/>
</dbReference>
<evidence type="ECO:0000256" key="2">
    <source>
        <dbReference type="ARBA" id="ARBA00010641"/>
    </source>
</evidence>
<dbReference type="PANTHER" id="PTHR43133">
    <property type="entry name" value="RNA POLYMERASE ECF-TYPE SIGMA FACTO"/>
    <property type="match status" value="1"/>
</dbReference>
<dbReference type="GO" id="GO:0016020">
    <property type="term" value="C:membrane"/>
    <property type="evidence" value="ECO:0007669"/>
    <property type="project" value="UniProtKB-SubCell"/>
</dbReference>
<feature type="domain" description="RNA polymerase sigma-70 region 2" evidence="11">
    <location>
        <begin position="60"/>
        <end position="124"/>
    </location>
</feature>
<name>M4PZC7_9BACT</name>
<keyword evidence="4 10" id="KW-1133">Transmembrane helix</keyword>
<dbReference type="NCBIfam" id="TIGR02937">
    <property type="entry name" value="sigma70-ECF"/>
    <property type="match status" value="1"/>
</dbReference>
<dbReference type="InterPro" id="IPR013324">
    <property type="entry name" value="RNA_pol_sigma_r3/r4-like"/>
</dbReference>
<accession>M4PZC7</accession>
<comment type="similarity">
    <text evidence="2">Belongs to the sigma-70 factor family. ECF subfamily.</text>
</comment>
<dbReference type="Pfam" id="PF04542">
    <property type="entry name" value="Sigma70_r2"/>
    <property type="match status" value="1"/>
</dbReference>
<evidence type="ECO:0000256" key="3">
    <source>
        <dbReference type="ARBA" id="ARBA00022692"/>
    </source>
</evidence>
<evidence type="ECO:0000256" key="5">
    <source>
        <dbReference type="ARBA" id="ARBA00023015"/>
    </source>
</evidence>
<reference evidence="13" key="1">
    <citation type="journal article" date="2012" name="Biotechnol. Biofuels">
        <title>Microbial ?-glucosidases from cow rumen metagenome enhance the saccharification of lignocellulose in combination with commercial cellulase cocktail.</title>
        <authorList>
            <person name="Del Pozo M.V."/>
            <person name="Fernandez-Arrojo L."/>
            <person name="Gil-Martinez J."/>
            <person name="Montesinos A."/>
            <person name="Chernikova T.N."/>
            <person name="Nechitaylo T.Y."/>
            <person name="Waliszek A."/>
            <person name="Tortajada M."/>
            <person name="Rojas A."/>
            <person name="Huws S.A."/>
            <person name="Golyshina O.V."/>
            <person name="Newbold C.J."/>
            <person name="Polaina J."/>
            <person name="Ferrer M."/>
            <person name="Golyshin P.N."/>
        </authorList>
    </citation>
    <scope>NUCLEOTIDE SEQUENCE</scope>
</reference>
<dbReference type="PROSITE" id="PS01346">
    <property type="entry name" value="CLAUDIN"/>
    <property type="match status" value="1"/>
</dbReference>
<evidence type="ECO:0000259" key="12">
    <source>
        <dbReference type="Pfam" id="PF08281"/>
    </source>
</evidence>
<evidence type="ECO:0000313" key="13">
    <source>
        <dbReference type="EMBL" id="AGH13495.1"/>
    </source>
</evidence>
<evidence type="ECO:0000256" key="9">
    <source>
        <dbReference type="ARBA" id="ARBA00023163"/>
    </source>
</evidence>
<keyword evidence="3 10" id="KW-0812">Transmembrane</keyword>
<dbReference type="Gene3D" id="1.10.10.10">
    <property type="entry name" value="Winged helix-like DNA-binding domain superfamily/Winged helix DNA-binding domain"/>
    <property type="match status" value="1"/>
</dbReference>
<feature type="domain" description="RNA polymerase sigma factor 70 region 4 type 2" evidence="12">
    <location>
        <begin position="154"/>
        <end position="197"/>
    </location>
</feature>
<dbReference type="GO" id="GO:0003677">
    <property type="term" value="F:DNA binding"/>
    <property type="evidence" value="ECO:0007669"/>
    <property type="project" value="UniProtKB-KW"/>
</dbReference>
<dbReference type="InterPro" id="IPR017974">
    <property type="entry name" value="Claudin_CS"/>
</dbReference>
<dbReference type="InterPro" id="IPR036388">
    <property type="entry name" value="WH-like_DNA-bd_sf"/>
</dbReference>
<dbReference type="SUPFAM" id="SSF88946">
    <property type="entry name" value="Sigma2 domain of RNA polymerase sigma factors"/>
    <property type="match status" value="1"/>
</dbReference>
<keyword evidence="8 10" id="KW-0472">Membrane</keyword>
<proteinExistence type="inferred from homology"/>
<dbReference type="Pfam" id="PF08281">
    <property type="entry name" value="Sigma70_r4_2"/>
    <property type="match status" value="1"/>
</dbReference>
<dbReference type="InterPro" id="IPR007627">
    <property type="entry name" value="RNA_pol_sigma70_r2"/>
</dbReference>
<dbReference type="PANTHER" id="PTHR43133:SF8">
    <property type="entry name" value="RNA POLYMERASE SIGMA FACTOR HI_1459-RELATED"/>
    <property type="match status" value="1"/>
</dbReference>
<keyword evidence="7" id="KW-0238">DNA-binding</keyword>
<organism evidence="13">
    <name type="scientific">uncultured bacterium LAB20</name>
    <dbReference type="NCBI Taxonomy" id="1204709"/>
    <lineage>
        <taxon>Bacteria</taxon>
        <taxon>environmental samples</taxon>
    </lineage>
</organism>
<sequence>MHGFMFFFANVRPLFAFCKGLWITCVVSGGILTFSCYILPIFAFKGQRDDKMADILTETYQRIRLRLKARAGKVLTDAEAAEDALQDAFVKLWGRYPVRDEKEAEAILTRTVRNVSIDQLRKRKTVPLVGDLPEEDAEDRETQFRRVEEMVDTELTDLQRQIIQRHEYDGITLEKIAEELGMQPPAVRMQLSRARKTIREQYRKRYHEE</sequence>